<proteinExistence type="predicted"/>
<protein>
    <submittedName>
        <fullName evidence="2">FAD-dependent oxidoreductase</fullName>
    </submittedName>
</protein>
<gene>
    <name evidence="2" type="ORF">DT076_16000</name>
</gene>
<dbReference type="InterPro" id="IPR051704">
    <property type="entry name" value="FAD_aromatic-hydroxylase"/>
</dbReference>
<reference evidence="2 3" key="1">
    <citation type="submission" date="2018-07" db="EMBL/GenBank/DDBJ databases">
        <title>Desertimonas flava gen. nov. sp. nov.</title>
        <authorList>
            <person name="Liu S."/>
        </authorList>
    </citation>
    <scope>NUCLEOTIDE SEQUENCE [LARGE SCALE GENOMIC DNA]</scope>
    <source>
        <strain evidence="2 3">16Sb5-5</strain>
    </source>
</reference>
<dbReference type="Pfam" id="PF01494">
    <property type="entry name" value="FAD_binding_3"/>
    <property type="match status" value="1"/>
</dbReference>
<dbReference type="PRINTS" id="PR00420">
    <property type="entry name" value="RNGMNOXGNASE"/>
</dbReference>
<dbReference type="AlphaFoldDB" id="A0A367YRG1"/>
<dbReference type="RefSeq" id="WP_114127711.1">
    <property type="nucleotide sequence ID" value="NZ_QOUI01000011.1"/>
</dbReference>
<feature type="domain" description="FAD-binding" evidence="1">
    <location>
        <begin position="2"/>
        <end position="330"/>
    </location>
</feature>
<dbReference type="EMBL" id="QOUI01000011">
    <property type="protein sequence ID" value="RCK68424.1"/>
    <property type="molecule type" value="Genomic_DNA"/>
</dbReference>
<dbReference type="SUPFAM" id="SSF51905">
    <property type="entry name" value="FAD/NAD(P)-binding domain"/>
    <property type="match status" value="1"/>
</dbReference>
<dbReference type="PROSITE" id="PS51257">
    <property type="entry name" value="PROKAR_LIPOPROTEIN"/>
    <property type="match status" value="1"/>
</dbReference>
<dbReference type="InterPro" id="IPR002938">
    <property type="entry name" value="FAD-bd"/>
</dbReference>
<organism evidence="2 3">
    <name type="scientific">Desertihabitans brevis</name>
    <dbReference type="NCBI Taxonomy" id="2268447"/>
    <lineage>
        <taxon>Bacteria</taxon>
        <taxon>Bacillati</taxon>
        <taxon>Actinomycetota</taxon>
        <taxon>Actinomycetes</taxon>
        <taxon>Propionibacteriales</taxon>
        <taxon>Propionibacteriaceae</taxon>
        <taxon>Desertihabitans</taxon>
    </lineage>
</organism>
<evidence type="ECO:0000313" key="2">
    <source>
        <dbReference type="EMBL" id="RCK68424.1"/>
    </source>
</evidence>
<keyword evidence="3" id="KW-1185">Reference proteome</keyword>
<dbReference type="GO" id="GO:0071949">
    <property type="term" value="F:FAD binding"/>
    <property type="evidence" value="ECO:0007669"/>
    <property type="project" value="InterPro"/>
</dbReference>
<dbReference type="Gene3D" id="3.50.50.60">
    <property type="entry name" value="FAD/NAD(P)-binding domain"/>
    <property type="match status" value="1"/>
</dbReference>
<comment type="caution">
    <text evidence="2">The sequence shown here is derived from an EMBL/GenBank/DDBJ whole genome shotgun (WGS) entry which is preliminary data.</text>
</comment>
<dbReference type="Gene3D" id="3.30.9.10">
    <property type="entry name" value="D-Amino Acid Oxidase, subunit A, domain 2"/>
    <property type="match status" value="1"/>
</dbReference>
<dbReference type="PANTHER" id="PTHR46865">
    <property type="entry name" value="OXIDOREDUCTASE-RELATED"/>
    <property type="match status" value="1"/>
</dbReference>
<evidence type="ECO:0000313" key="3">
    <source>
        <dbReference type="Proteomes" id="UP000252770"/>
    </source>
</evidence>
<evidence type="ECO:0000259" key="1">
    <source>
        <dbReference type="Pfam" id="PF01494"/>
    </source>
</evidence>
<name>A0A367YRG1_9ACTN</name>
<dbReference type="InterPro" id="IPR036188">
    <property type="entry name" value="FAD/NAD-bd_sf"/>
</dbReference>
<dbReference type="PANTHER" id="PTHR46865:SF8">
    <property type="entry name" value="POSSIBLE OXIDOREDUCTASE"/>
    <property type="match status" value="1"/>
</dbReference>
<dbReference type="Proteomes" id="UP000252770">
    <property type="component" value="Unassembled WGS sequence"/>
</dbReference>
<sequence length="382" mass="41053">MRVVVNGAGIAGLACALALSRLGWQVLVTEIAPAPRRGGYMIDFFGPGWEAAERLGALEALRRRGRLYQEARFVDEHGRTTGRLGFETVDELARGRFFSIMRPDIEESLRGCLPPDVDLRYGTTVSAVEPDGTGPVEVRLSDGSTVRADLVLAADGLHSALRTMLLGPESALVRELGFQTAAFVCTDEALATRLGARLQLSDVVDGQAWLFALDRRTVAAFVVVADDGPVPADVRAMIRAELGRHGPDPASLVDRVPDDVWADTVAQVVAPRWRSGRVLLMGDAAHAVSLLAGQGASLAIAGADALARALEEHDDLEAALAAYETRWRAVVGPVQATARRFGSGFVPRTRRQLWIRRLVLHAARVPLVSRRLVGSLTGGVTH</sequence>
<accession>A0A367YRG1</accession>